<comment type="subcellular location">
    <subcellularLocation>
        <location evidence="2">Nucleus</location>
    </subcellularLocation>
</comment>
<dbReference type="GO" id="GO:0008270">
    <property type="term" value="F:zinc ion binding"/>
    <property type="evidence" value="ECO:0007669"/>
    <property type="project" value="UniProtKB-UniRule"/>
</dbReference>
<dbReference type="PANTHER" id="PTHR31669:SF299">
    <property type="entry name" value="PROTEIN FAR1-RELATED SEQUENCE"/>
    <property type="match status" value="1"/>
</dbReference>
<dbReference type="EMBL" id="JAVXUO010002326">
    <property type="protein sequence ID" value="KAK2974231.1"/>
    <property type="molecule type" value="Genomic_DNA"/>
</dbReference>
<accession>A0AA88R806</accession>
<keyword evidence="6" id="KW-1185">Reference proteome</keyword>
<evidence type="ECO:0000256" key="2">
    <source>
        <dbReference type="RuleBase" id="RU367018"/>
    </source>
</evidence>
<feature type="region of interest" description="Disordered" evidence="3">
    <location>
        <begin position="373"/>
        <end position="408"/>
    </location>
</feature>
<feature type="region of interest" description="Disordered" evidence="3">
    <location>
        <begin position="455"/>
        <end position="480"/>
    </location>
</feature>
<name>A0AA88R806_9ASTE</name>
<comment type="caution">
    <text evidence="5">The sequence shown here is derived from an EMBL/GenBank/DDBJ whole genome shotgun (WGS) entry which is preliminary data.</text>
</comment>
<dbReference type="PANTHER" id="PTHR31669">
    <property type="entry name" value="PROTEIN FAR1-RELATED SEQUENCE 10-RELATED"/>
    <property type="match status" value="1"/>
</dbReference>
<evidence type="ECO:0000313" key="6">
    <source>
        <dbReference type="Proteomes" id="UP001187471"/>
    </source>
</evidence>
<dbReference type="AlphaFoldDB" id="A0AA88R806"/>
<feature type="compositionally biased region" description="Polar residues" evidence="3">
    <location>
        <begin position="256"/>
        <end position="266"/>
    </location>
</feature>
<dbReference type="PROSITE" id="PS50966">
    <property type="entry name" value="ZF_SWIM"/>
    <property type="match status" value="1"/>
</dbReference>
<reference evidence="5" key="1">
    <citation type="submission" date="2022-12" db="EMBL/GenBank/DDBJ databases">
        <title>Draft genome assemblies for two species of Escallonia (Escalloniales).</title>
        <authorList>
            <person name="Chanderbali A."/>
            <person name="Dervinis C."/>
            <person name="Anghel I."/>
            <person name="Soltis D."/>
            <person name="Soltis P."/>
            <person name="Zapata F."/>
        </authorList>
    </citation>
    <scope>NUCLEOTIDE SEQUENCE</scope>
    <source>
        <strain evidence="5">UCBG92.1500</strain>
        <tissue evidence="5">Leaf</tissue>
    </source>
</reference>
<feature type="domain" description="SWIM-type" evidence="4">
    <location>
        <begin position="94"/>
        <end position="130"/>
    </location>
</feature>
<gene>
    <name evidence="5" type="ORF">RJ640_016717</name>
</gene>
<organism evidence="5 6">
    <name type="scientific">Escallonia rubra</name>
    <dbReference type="NCBI Taxonomy" id="112253"/>
    <lineage>
        <taxon>Eukaryota</taxon>
        <taxon>Viridiplantae</taxon>
        <taxon>Streptophyta</taxon>
        <taxon>Embryophyta</taxon>
        <taxon>Tracheophyta</taxon>
        <taxon>Spermatophyta</taxon>
        <taxon>Magnoliopsida</taxon>
        <taxon>eudicotyledons</taxon>
        <taxon>Gunneridae</taxon>
        <taxon>Pentapetalae</taxon>
        <taxon>asterids</taxon>
        <taxon>campanulids</taxon>
        <taxon>Escalloniales</taxon>
        <taxon>Escalloniaceae</taxon>
        <taxon>Escallonia</taxon>
    </lineage>
</organism>
<dbReference type="InterPro" id="IPR031052">
    <property type="entry name" value="FHY3/FAR1"/>
</dbReference>
<feature type="compositionally biased region" description="Polar residues" evidence="3">
    <location>
        <begin position="373"/>
        <end position="382"/>
    </location>
</feature>
<evidence type="ECO:0000313" key="5">
    <source>
        <dbReference type="EMBL" id="KAK2974231.1"/>
    </source>
</evidence>
<dbReference type="InterPro" id="IPR007527">
    <property type="entry name" value="Znf_SWIM"/>
</dbReference>
<comment type="function">
    <text evidence="2">Putative transcription activator involved in regulating light control of development.</text>
</comment>
<feature type="compositionally biased region" description="Gly residues" evidence="3">
    <location>
        <begin position="455"/>
        <end position="472"/>
    </location>
</feature>
<keyword evidence="2" id="KW-0479">Metal-binding</keyword>
<protein>
    <recommendedName>
        <fullName evidence="2">Protein FAR1-RELATED SEQUENCE</fullName>
    </recommendedName>
</protein>
<evidence type="ECO:0000259" key="4">
    <source>
        <dbReference type="PROSITE" id="PS50966"/>
    </source>
</evidence>
<feature type="region of interest" description="Disordered" evidence="3">
    <location>
        <begin position="251"/>
        <end position="287"/>
    </location>
</feature>
<evidence type="ECO:0000256" key="1">
    <source>
        <dbReference type="PROSITE-ProRule" id="PRU00325"/>
    </source>
</evidence>
<comment type="similarity">
    <text evidence="2">Belongs to the FHY3/FAR1 family.</text>
</comment>
<keyword evidence="1 2" id="KW-0863">Zinc-finger</keyword>
<evidence type="ECO:0000256" key="3">
    <source>
        <dbReference type="SAM" id="MobiDB-lite"/>
    </source>
</evidence>
<proteinExistence type="inferred from homology"/>
<keyword evidence="2" id="KW-0862">Zinc</keyword>
<sequence length="480" mass="52767">MDQQPDVNEQEYDLLLQDRRYTELKSEFKMRQISPVPVANVEMLRHVVEVYTPEMFNIFQYEYTKVWDCSIHKVSKSEKISNYKVICGGRGREHLVKFEAETTTVQCSCMKVNFVGIVCRHALKVHDKENIKRIPPQYVLKRWTKDAKDAIVSDYRSAQVQGKSQESIGKRYSNLSYHFQELVTLAAENEDMYIYAHKNLSKLLKDLEEMKKTYYSNILDLDTTTQDDLPRNVPQLNDGVVSQCPRGIKKKLQSDVHGTSNNGRGSQQKRRKIGQSEYQEEHSDKEDEISTVVYSNINDEHDITNDTLPLQTQVQYPLISSESQELSNDYTLYLPSILILVQRYGHVVIRPSRSCFRHPQFLMTLYNNITKRTTTQTSNTEKAATRRKSKGPGTDGGDAKTGSGGGVDGGTGGMLIGLGGGGHFEALVDGGKGGGRGAGGGGGCGAGGGGVGEGGGGAGGQFKGVGGGGGGRISQPLGHA</sequence>
<dbReference type="GO" id="GO:0005634">
    <property type="term" value="C:nucleus"/>
    <property type="evidence" value="ECO:0007669"/>
    <property type="project" value="UniProtKB-SubCell"/>
</dbReference>
<dbReference type="Proteomes" id="UP001187471">
    <property type="component" value="Unassembled WGS sequence"/>
</dbReference>
<dbReference type="GO" id="GO:0006355">
    <property type="term" value="P:regulation of DNA-templated transcription"/>
    <property type="evidence" value="ECO:0007669"/>
    <property type="project" value="UniProtKB-UniRule"/>
</dbReference>
<keyword evidence="2" id="KW-0539">Nucleus</keyword>